<dbReference type="AlphaFoldDB" id="A0A540KFB0"/>
<evidence type="ECO:0000256" key="1">
    <source>
        <dbReference type="SAM" id="MobiDB-lite"/>
    </source>
</evidence>
<organism evidence="2 3">
    <name type="scientific">Malus baccata</name>
    <name type="common">Siberian crab apple</name>
    <name type="synonym">Pyrus baccata</name>
    <dbReference type="NCBI Taxonomy" id="106549"/>
    <lineage>
        <taxon>Eukaryota</taxon>
        <taxon>Viridiplantae</taxon>
        <taxon>Streptophyta</taxon>
        <taxon>Embryophyta</taxon>
        <taxon>Tracheophyta</taxon>
        <taxon>Spermatophyta</taxon>
        <taxon>Magnoliopsida</taxon>
        <taxon>eudicotyledons</taxon>
        <taxon>Gunneridae</taxon>
        <taxon>Pentapetalae</taxon>
        <taxon>rosids</taxon>
        <taxon>fabids</taxon>
        <taxon>Rosales</taxon>
        <taxon>Rosaceae</taxon>
        <taxon>Amygdaloideae</taxon>
        <taxon>Maleae</taxon>
        <taxon>Malus</taxon>
    </lineage>
</organism>
<accession>A0A540KFB0</accession>
<gene>
    <name evidence="2" type="ORF">C1H46_041810</name>
</gene>
<evidence type="ECO:0000313" key="2">
    <source>
        <dbReference type="EMBL" id="TQD72652.1"/>
    </source>
</evidence>
<dbReference type="EMBL" id="VIEB01001379">
    <property type="protein sequence ID" value="TQD72652.1"/>
    <property type="molecule type" value="Genomic_DNA"/>
</dbReference>
<name>A0A540KFB0_MALBA</name>
<feature type="region of interest" description="Disordered" evidence="1">
    <location>
        <begin position="157"/>
        <end position="180"/>
    </location>
</feature>
<proteinExistence type="predicted"/>
<evidence type="ECO:0000313" key="3">
    <source>
        <dbReference type="Proteomes" id="UP000315295"/>
    </source>
</evidence>
<protein>
    <submittedName>
        <fullName evidence="2">Uncharacterized protein</fullName>
    </submittedName>
</protein>
<reference evidence="2 3" key="1">
    <citation type="journal article" date="2019" name="G3 (Bethesda)">
        <title>Sequencing of a Wild Apple (Malus baccata) Genome Unravels the Differences Between Cultivated and Wild Apple Species Regarding Disease Resistance and Cold Tolerance.</title>
        <authorList>
            <person name="Chen X."/>
        </authorList>
    </citation>
    <scope>NUCLEOTIDE SEQUENCE [LARGE SCALE GENOMIC DNA]</scope>
    <source>
        <strain evidence="3">cv. Shandingzi</strain>
        <tissue evidence="2">Leaves</tissue>
    </source>
</reference>
<feature type="compositionally biased region" description="Acidic residues" evidence="1">
    <location>
        <begin position="169"/>
        <end position="180"/>
    </location>
</feature>
<feature type="compositionally biased region" description="Basic and acidic residues" evidence="1">
    <location>
        <begin position="157"/>
        <end position="168"/>
    </location>
</feature>
<keyword evidence="3" id="KW-1185">Reference proteome</keyword>
<comment type="caution">
    <text evidence="2">The sequence shown here is derived from an EMBL/GenBank/DDBJ whole genome shotgun (WGS) entry which is preliminary data.</text>
</comment>
<dbReference type="Proteomes" id="UP000315295">
    <property type="component" value="Unassembled WGS sequence"/>
</dbReference>
<feature type="region of interest" description="Disordered" evidence="1">
    <location>
        <begin position="111"/>
        <end position="134"/>
    </location>
</feature>
<sequence>MKVKNMLQMAGHVQLSTPFYLSKKSNFFSIRLLVLELALALERPRDHKLDGDVLASVWDCAEEHGPGAALAKSVRRRERVGRSAEDGVGVPVGGLGVGFRGSLLPGDFSEAYQEEDEEREGDGGGGGGERVGEAAADVGLRLRTSCGRWRWGVKELAHRGDQRQSEELKGEEEESVYNKK</sequence>